<dbReference type="KEGG" id="pchm:VFPPC_17359"/>
<organism evidence="1 2">
    <name type="scientific">Pochonia chlamydosporia 170</name>
    <dbReference type="NCBI Taxonomy" id="1380566"/>
    <lineage>
        <taxon>Eukaryota</taxon>
        <taxon>Fungi</taxon>
        <taxon>Dikarya</taxon>
        <taxon>Ascomycota</taxon>
        <taxon>Pezizomycotina</taxon>
        <taxon>Sordariomycetes</taxon>
        <taxon>Hypocreomycetidae</taxon>
        <taxon>Hypocreales</taxon>
        <taxon>Clavicipitaceae</taxon>
        <taxon>Pochonia</taxon>
    </lineage>
</organism>
<dbReference type="RefSeq" id="XP_022285910.1">
    <property type="nucleotide sequence ID" value="XM_022429073.1"/>
</dbReference>
<gene>
    <name evidence="1" type="ORF">VFPPC_17359</name>
</gene>
<proteinExistence type="predicted"/>
<comment type="caution">
    <text evidence="1">The sequence shown here is derived from an EMBL/GenBank/DDBJ whole genome shotgun (WGS) entry which is preliminary data.</text>
</comment>
<evidence type="ECO:0000313" key="1">
    <source>
        <dbReference type="EMBL" id="OWT43492.1"/>
    </source>
</evidence>
<protein>
    <submittedName>
        <fullName evidence="1">Uncharacterized protein</fullName>
    </submittedName>
</protein>
<keyword evidence="2" id="KW-1185">Reference proteome</keyword>
<evidence type="ECO:0000313" key="2">
    <source>
        <dbReference type="Proteomes" id="UP000078397"/>
    </source>
</evidence>
<dbReference type="Proteomes" id="UP000078397">
    <property type="component" value="Unassembled WGS sequence"/>
</dbReference>
<sequence length="142" mass="15555">MAGLHRRWDHDQTFRLSYGSSAIANPAHLPKSCSFGSGSARISILVSSSADYHPASSSRTSHRWSLCYGVRGLYFHSDLVRRESLVLNTENSSSYVTVSISYGSCQMPGKPCSGTVSVLAKMDVGFDSIFPTAPERYQSLRL</sequence>
<name>A0A219AS74_METCM</name>
<dbReference type="AlphaFoldDB" id="A0A219AS74"/>
<accession>A0A219AS74</accession>
<dbReference type="EMBL" id="LSBJ02000001">
    <property type="protein sequence ID" value="OWT43492.1"/>
    <property type="molecule type" value="Genomic_DNA"/>
</dbReference>
<reference evidence="1 2" key="1">
    <citation type="journal article" date="2016" name="PLoS Pathog.">
        <title>Biosynthesis of antibiotic leucinostatins in bio-control fungus Purpureocillium lilacinum and their inhibition on phytophthora revealed by genome mining.</title>
        <authorList>
            <person name="Wang G."/>
            <person name="Liu Z."/>
            <person name="Lin R."/>
            <person name="Li E."/>
            <person name="Mao Z."/>
            <person name="Ling J."/>
            <person name="Yang Y."/>
            <person name="Yin W.B."/>
            <person name="Xie B."/>
        </authorList>
    </citation>
    <scope>NUCLEOTIDE SEQUENCE [LARGE SCALE GENOMIC DNA]</scope>
    <source>
        <strain evidence="1">170</strain>
    </source>
</reference>
<dbReference type="GeneID" id="33936343"/>